<feature type="region of interest" description="Disordered" evidence="1">
    <location>
        <begin position="242"/>
        <end position="272"/>
    </location>
</feature>
<comment type="caution">
    <text evidence="2">The sequence shown here is derived from an EMBL/GenBank/DDBJ whole genome shotgun (WGS) entry which is preliminary data.</text>
</comment>
<keyword evidence="2" id="KW-0401">Integrin</keyword>
<dbReference type="EMBL" id="WKFB01000057">
    <property type="protein sequence ID" value="KAF6737519.1"/>
    <property type="molecule type" value="Genomic_DNA"/>
</dbReference>
<dbReference type="Proteomes" id="UP000646548">
    <property type="component" value="Unassembled WGS sequence"/>
</dbReference>
<dbReference type="GO" id="GO:0007229">
    <property type="term" value="P:integrin-mediated signaling pathway"/>
    <property type="evidence" value="ECO:0007669"/>
    <property type="project" value="UniProtKB-KW"/>
</dbReference>
<accession>A0A834FNN3</accession>
<protein>
    <submittedName>
        <fullName evidence="2">A disintegrin and metalloproteinase with thrombospondin motifs 19</fullName>
    </submittedName>
</protein>
<dbReference type="PANTHER" id="PTHR11905:SF159">
    <property type="entry name" value="ADAM METALLOPROTEASE"/>
    <property type="match status" value="1"/>
</dbReference>
<proteinExistence type="predicted"/>
<organism evidence="2 3">
    <name type="scientific">Oryzias melastigma</name>
    <name type="common">Marine medaka</name>
    <dbReference type="NCBI Taxonomy" id="30732"/>
    <lineage>
        <taxon>Eukaryota</taxon>
        <taxon>Metazoa</taxon>
        <taxon>Chordata</taxon>
        <taxon>Craniata</taxon>
        <taxon>Vertebrata</taxon>
        <taxon>Euteleostomi</taxon>
        <taxon>Actinopterygii</taxon>
        <taxon>Neopterygii</taxon>
        <taxon>Teleostei</taxon>
        <taxon>Neoteleostei</taxon>
        <taxon>Acanthomorphata</taxon>
        <taxon>Ovalentaria</taxon>
        <taxon>Atherinomorphae</taxon>
        <taxon>Beloniformes</taxon>
        <taxon>Adrianichthyidae</taxon>
        <taxon>Oryziinae</taxon>
        <taxon>Oryzias</taxon>
    </lineage>
</organism>
<evidence type="ECO:0000313" key="3">
    <source>
        <dbReference type="Proteomes" id="UP000646548"/>
    </source>
</evidence>
<evidence type="ECO:0000256" key="1">
    <source>
        <dbReference type="SAM" id="MobiDB-lite"/>
    </source>
</evidence>
<feature type="compositionally biased region" description="Low complexity" evidence="1">
    <location>
        <begin position="16"/>
        <end position="25"/>
    </location>
</feature>
<sequence length="320" mass="35357">MQAHKVPDGAGQVKNSSLSSASSYSKRTACSGPVPKAPRGLEAGLRDTCPAHSPNPLPQDLPVPGRLGFLKDWTGPDQSCSELFSMPAGAVLLSCFLFSIGVVSLSTVQDDVEMEVVIPRLLSRQHRGAEERLLVFLPVSGRGLYLDLSRDRHRLSEKLPVEELLRNRSTVVSSFSTERLRFYTGFILNHPGSLAALSTSGGLMGLLQVGGHSMFIEPVDKRPTSFSFSGFKHRLWHRRHAAGAQHPPHRSYVDDHRNRSKVGQEARKRRRSFQLSQHPFTVETVVVADVDVVQHHGADAAQRFLLTVMNMVRRAAHLHS</sequence>
<feature type="region of interest" description="Disordered" evidence="1">
    <location>
        <begin position="1"/>
        <end position="63"/>
    </location>
</feature>
<dbReference type="PANTHER" id="PTHR11905">
    <property type="entry name" value="ADAM A DISINTEGRIN AND METALLOPROTEASE DOMAIN"/>
    <property type="match status" value="1"/>
</dbReference>
<evidence type="ECO:0000313" key="2">
    <source>
        <dbReference type="EMBL" id="KAF6737519.1"/>
    </source>
</evidence>
<gene>
    <name evidence="2" type="ORF">FQA47_008084</name>
</gene>
<reference evidence="2" key="1">
    <citation type="journal article" name="BMC Genomics">
        <title>Long-read sequencing and de novo genome assembly of marine medaka (Oryzias melastigma).</title>
        <authorList>
            <person name="Liang P."/>
            <person name="Saqib H.S.A."/>
            <person name="Ni X."/>
            <person name="Shen Y."/>
        </authorList>
    </citation>
    <scope>NUCLEOTIDE SEQUENCE</scope>
    <source>
        <strain evidence="2">Bigg-433</strain>
    </source>
</reference>
<feature type="compositionally biased region" description="Basic and acidic residues" evidence="1">
    <location>
        <begin position="251"/>
        <end position="266"/>
    </location>
</feature>
<dbReference type="AlphaFoldDB" id="A0A834FNN3"/>
<name>A0A834FNN3_ORYME</name>